<evidence type="ECO:0000256" key="3">
    <source>
        <dbReference type="ARBA" id="ARBA00029447"/>
    </source>
</evidence>
<dbReference type="PANTHER" id="PTHR32089:SF52">
    <property type="entry name" value="CHEMOTAXIS SIGNAL TRANSDUCTION SYSTEM METHYL ACCEPTING SENSORY TRANSDUCER WITH PAS SENSORY DOMAIN"/>
    <property type="match status" value="1"/>
</dbReference>
<evidence type="ECO:0000259" key="6">
    <source>
        <dbReference type="PROSITE" id="PS50112"/>
    </source>
</evidence>
<comment type="similarity">
    <text evidence="3">Belongs to the methyl-accepting chemotaxis (MCP) protein family.</text>
</comment>
<name>A0A0H3AEZ7_VIBC3</name>
<comment type="subcellular location">
    <subcellularLocation>
        <location evidence="1">Membrane</location>
    </subcellularLocation>
</comment>
<dbReference type="KEGG" id="vcr:VC395_A0654"/>
<dbReference type="GO" id="GO:0016020">
    <property type="term" value="C:membrane"/>
    <property type="evidence" value="ECO:0007669"/>
    <property type="project" value="UniProtKB-SubCell"/>
</dbReference>
<accession>A0A0H3AEZ7</accession>
<dbReference type="InterPro" id="IPR035965">
    <property type="entry name" value="PAS-like_dom_sf"/>
</dbReference>
<dbReference type="InterPro" id="IPR004089">
    <property type="entry name" value="MCPsignal_dom"/>
</dbReference>
<dbReference type="AlphaFoldDB" id="A0A0H3AEZ7"/>
<evidence type="ECO:0000256" key="2">
    <source>
        <dbReference type="ARBA" id="ARBA00023224"/>
    </source>
</evidence>
<evidence type="ECO:0000313" key="7">
    <source>
        <dbReference type="EMBL" id="ABQ19373.1"/>
    </source>
</evidence>
<dbReference type="InterPro" id="IPR000014">
    <property type="entry name" value="PAS"/>
</dbReference>
<dbReference type="FunFam" id="1.10.287.950:FF:000001">
    <property type="entry name" value="Methyl-accepting chemotaxis sensory transducer"/>
    <property type="match status" value="1"/>
</dbReference>
<dbReference type="PATRIC" id="fig|345073.21.peg.3390"/>
<organism evidence="7 8">
    <name type="scientific">Vibrio cholerae serotype O1 (strain ATCC 39541 / Classical Ogawa 395 / O395)</name>
    <dbReference type="NCBI Taxonomy" id="345073"/>
    <lineage>
        <taxon>Bacteria</taxon>
        <taxon>Pseudomonadati</taxon>
        <taxon>Pseudomonadota</taxon>
        <taxon>Gammaproteobacteria</taxon>
        <taxon>Vibrionales</taxon>
        <taxon>Vibrionaceae</taxon>
        <taxon>Vibrio</taxon>
    </lineage>
</organism>
<dbReference type="SMART" id="SM00091">
    <property type="entry name" value="PAS"/>
    <property type="match status" value="1"/>
</dbReference>
<dbReference type="KEGG" id="vco:VC0395_0602"/>
<protein>
    <submittedName>
        <fullName evidence="7">Methyl-accepting chemotaxis protein</fullName>
    </submittedName>
</protein>
<dbReference type="Pfam" id="PF08447">
    <property type="entry name" value="PAS_3"/>
    <property type="match status" value="1"/>
</dbReference>
<feature type="domain" description="PAS" evidence="6">
    <location>
        <begin position="41"/>
        <end position="68"/>
    </location>
</feature>
<dbReference type="NCBIfam" id="TIGR00229">
    <property type="entry name" value="sensory_box"/>
    <property type="match status" value="1"/>
</dbReference>
<dbReference type="Proteomes" id="UP000000249">
    <property type="component" value="Chromosome 2"/>
</dbReference>
<dbReference type="Gene3D" id="1.10.287.950">
    <property type="entry name" value="Methyl-accepting chemotaxis protein"/>
    <property type="match status" value="1"/>
</dbReference>
<keyword evidence="2 4" id="KW-0807">Transducer</keyword>
<dbReference type="Pfam" id="PF00015">
    <property type="entry name" value="MCPsignal"/>
    <property type="match status" value="1"/>
</dbReference>
<gene>
    <name evidence="7" type="ordered locus">VC0395_0602</name>
</gene>
<sequence length="536" mass="59049">MYTFALIKITEEQQAEMSAYTPSAQQEVLVGDHDQLVSTTDLKGVITYCNDTFCRIAGFQADELLGKNHNIVRHASMPKAAFADMWHHLKQGHAWRGIVKNRTKSGGFYWVDAYVTPIYQQGQLTGYQSVRVKAERKWVEIATKAYQALLVAEKAGKKIQFKLHTSLRYALLLGALMSPALAHGFQAPEQWQWLASLLPAGVLGLLFRQELVRTPQQLKQWQNEYDSISRLIYSGADAFSVADYHLKMASARIRTILGRMMDSARPLGELANQLHLTTQEVHQALAAQNSNIQAVTQATDAVESAAERVSSHTHSAHQLIDQVQNHCAETKHSINVTHQNLQRLATQAESAALTTLKLSDQAQQVGQLMTEIGGIAEQTNLLALNAAIEAARAGEQGRGFAVVADEVRALSARTQRATQQIQTSIDTMLSTIEAWRGDITASRDQTEQCAQDANTTLQQLQDVECVMSDMLRVIGEVASAAQHQRELTCEVNQHIHSIASVATQNSAATHTVEQLAMAMSGKVAEFGALSKQFAQK</sequence>
<dbReference type="OrthoDB" id="5675566at2"/>
<dbReference type="InterPro" id="IPR013655">
    <property type="entry name" value="PAS_fold_3"/>
</dbReference>
<dbReference type="eggNOG" id="COG0840">
    <property type="taxonomic scope" value="Bacteria"/>
</dbReference>
<dbReference type="SMART" id="SM00283">
    <property type="entry name" value="MA"/>
    <property type="match status" value="1"/>
</dbReference>
<evidence type="ECO:0000259" key="5">
    <source>
        <dbReference type="PROSITE" id="PS50111"/>
    </source>
</evidence>
<dbReference type="GO" id="GO:0007165">
    <property type="term" value="P:signal transduction"/>
    <property type="evidence" value="ECO:0007669"/>
    <property type="project" value="UniProtKB-KW"/>
</dbReference>
<dbReference type="PROSITE" id="PS50111">
    <property type="entry name" value="CHEMOTAXIS_TRANSDUC_2"/>
    <property type="match status" value="1"/>
</dbReference>
<dbReference type="Gene3D" id="3.30.450.20">
    <property type="entry name" value="PAS domain"/>
    <property type="match status" value="1"/>
</dbReference>
<feature type="domain" description="Methyl-accepting transducer" evidence="5">
    <location>
        <begin position="263"/>
        <end position="499"/>
    </location>
</feature>
<dbReference type="CDD" id="cd00130">
    <property type="entry name" value="PAS"/>
    <property type="match status" value="1"/>
</dbReference>
<dbReference type="EMBL" id="CP000626">
    <property type="protein sequence ID" value="ABQ19373.1"/>
    <property type="molecule type" value="Genomic_DNA"/>
</dbReference>
<dbReference type="SUPFAM" id="SSF55785">
    <property type="entry name" value="PYP-like sensor domain (PAS domain)"/>
    <property type="match status" value="1"/>
</dbReference>
<reference evidence="7 8" key="1">
    <citation type="submission" date="2007-03" db="EMBL/GenBank/DDBJ databases">
        <authorList>
            <person name="Heidelberg J."/>
        </authorList>
    </citation>
    <scope>NUCLEOTIDE SEQUENCE [LARGE SCALE GENOMIC DNA]</scope>
    <source>
        <strain evidence="8">ATCC 39541 / Classical Ogawa 395 / O395</strain>
    </source>
</reference>
<dbReference type="GO" id="GO:0006935">
    <property type="term" value="P:chemotaxis"/>
    <property type="evidence" value="ECO:0007669"/>
    <property type="project" value="UniProtKB-ARBA"/>
</dbReference>
<evidence type="ECO:0000256" key="1">
    <source>
        <dbReference type="ARBA" id="ARBA00004370"/>
    </source>
</evidence>
<dbReference type="SUPFAM" id="SSF58104">
    <property type="entry name" value="Methyl-accepting chemotaxis protein (MCP) signaling domain"/>
    <property type="match status" value="1"/>
</dbReference>
<dbReference type="PROSITE" id="PS50112">
    <property type="entry name" value="PAS"/>
    <property type="match status" value="1"/>
</dbReference>
<evidence type="ECO:0000256" key="4">
    <source>
        <dbReference type="PROSITE-ProRule" id="PRU00284"/>
    </source>
</evidence>
<proteinExistence type="inferred from homology"/>
<evidence type="ECO:0000313" key="8">
    <source>
        <dbReference type="Proteomes" id="UP000000249"/>
    </source>
</evidence>
<dbReference type="PANTHER" id="PTHR32089">
    <property type="entry name" value="METHYL-ACCEPTING CHEMOTAXIS PROTEIN MCPB"/>
    <property type="match status" value="1"/>
</dbReference>